<dbReference type="SUPFAM" id="SSF53649">
    <property type="entry name" value="Alkaline phosphatase-like"/>
    <property type="match status" value="1"/>
</dbReference>
<proteinExistence type="predicted"/>
<keyword evidence="2" id="KW-0472">Membrane</keyword>
<keyword evidence="2" id="KW-1133">Transmembrane helix</keyword>
<organism evidence="3 4">
    <name type="scientific">Rhodococcus aetherivorans</name>
    <dbReference type="NCBI Taxonomy" id="191292"/>
    <lineage>
        <taxon>Bacteria</taxon>
        <taxon>Bacillati</taxon>
        <taxon>Actinomycetota</taxon>
        <taxon>Actinomycetes</taxon>
        <taxon>Mycobacteriales</taxon>
        <taxon>Nocardiaceae</taxon>
        <taxon>Rhodococcus</taxon>
    </lineage>
</organism>
<dbReference type="InterPro" id="IPR017850">
    <property type="entry name" value="Alkaline_phosphatase_core_sf"/>
</dbReference>
<reference evidence="3" key="1">
    <citation type="submission" date="2022-09" db="EMBL/GenBank/DDBJ databases">
        <title>The genome sequence of Rhodococcus aetherivorans N1.</title>
        <authorList>
            <person name="Jiang W."/>
        </authorList>
    </citation>
    <scope>NUCLEOTIDE SEQUENCE</scope>
    <source>
        <strain evidence="3">N1</strain>
    </source>
</reference>
<dbReference type="GeneID" id="83619674"/>
<feature type="transmembrane region" description="Helical" evidence="2">
    <location>
        <begin position="75"/>
        <end position="99"/>
    </location>
</feature>
<dbReference type="EMBL" id="CP106982">
    <property type="protein sequence ID" value="UYF95064.1"/>
    <property type="molecule type" value="Genomic_DNA"/>
</dbReference>
<evidence type="ECO:0000256" key="2">
    <source>
        <dbReference type="SAM" id="Phobius"/>
    </source>
</evidence>
<protein>
    <submittedName>
        <fullName evidence="3">Alkaline phosphatase family protein</fullName>
    </submittedName>
</protein>
<dbReference type="InterPro" id="IPR002591">
    <property type="entry name" value="Phosphodiest/P_Trfase"/>
</dbReference>
<evidence type="ECO:0000256" key="1">
    <source>
        <dbReference type="SAM" id="MobiDB-lite"/>
    </source>
</evidence>
<feature type="transmembrane region" description="Helical" evidence="2">
    <location>
        <begin position="48"/>
        <end position="68"/>
    </location>
</feature>
<accession>A0AA46PIR3</accession>
<dbReference type="InterPro" id="IPR007165">
    <property type="entry name" value="Phage_holin_4_2"/>
</dbReference>
<dbReference type="AlphaFoldDB" id="A0AA46PIR3"/>
<evidence type="ECO:0000313" key="3">
    <source>
        <dbReference type="EMBL" id="UYF95064.1"/>
    </source>
</evidence>
<feature type="compositionally biased region" description="Basic and acidic residues" evidence="1">
    <location>
        <begin position="678"/>
        <end position="687"/>
    </location>
</feature>
<keyword evidence="2" id="KW-0812">Transmembrane</keyword>
<dbReference type="Pfam" id="PF04020">
    <property type="entry name" value="Phage_holin_4_2"/>
    <property type="match status" value="1"/>
</dbReference>
<feature type="transmembrane region" description="Helical" evidence="2">
    <location>
        <begin position="111"/>
        <end position="130"/>
    </location>
</feature>
<evidence type="ECO:0000313" key="4">
    <source>
        <dbReference type="Proteomes" id="UP001163947"/>
    </source>
</evidence>
<dbReference type="Gene3D" id="3.40.720.10">
    <property type="entry name" value="Alkaline Phosphatase, subunit A"/>
    <property type="match status" value="1"/>
</dbReference>
<dbReference type="Pfam" id="PF01663">
    <property type="entry name" value="Phosphodiest"/>
    <property type="match status" value="1"/>
</dbReference>
<feature type="transmembrane region" description="Helical" evidence="2">
    <location>
        <begin position="7"/>
        <end position="28"/>
    </location>
</feature>
<sequence>MRTVGGMVRVLVEFLVLWGSSALALIVLDRILDGITLDPSGFTPLPTLPAALVLALVFGLLNAALWPVMMRLMSWIGPVLLFVGVFVAGGVIMLLTLYLVPVASVDQRRDAFYLAALLSLFTSVVSGAIASRSDTAYRLMQVRRQRFRLRRNTALVDASPGLLCIQIDGLGYDVLRRAIADGVTPALAKLVRETHRLMPWHTDWSSQTGATQLGVLHGSNHNVPAFRWYDKTAEHVSVFSNPVDNEQRELERTHIPGLLAHDGTSRGNLFTGGAHDNVLVVSRMRGARLGGGAGYSDYFADPASALRTFIRMLAELQRELRQSLRQKRKDIQPRVPRGGLYPFVRAFATVLATDVAVAAVVGDLIKGRSIVYVDLIGYDEVSHHSGISRPETLAVLTKLDDVVEMLLAVVAQADRPYRVVVLSDHGQSQGATFLQRYGETLGQLVIRLATRREPAKRHWYERESDVSAQPGSEGRAYAAASVHSPAAAEEAHACAGEPIVLGSGNLGLVYFPHLPGRADVHAIEAAHPGLLTGLREHPGIGFLLVAAPGGSVVLGPHGEVDVTTGKVTGRNPLAVMGPDALAKVRRTDTFDNVADIMVGGTYWPDTDEVAAFEEQVGSHGGMGGPQSTPFLVYPADLPAPPEPLHGAETVHTVLVGWRDFSTGPRPAVTKQDATTGVDDPRRPASRG</sequence>
<feature type="region of interest" description="Disordered" evidence="1">
    <location>
        <begin position="662"/>
        <end position="687"/>
    </location>
</feature>
<gene>
    <name evidence="3" type="ORF">OCS65_04615</name>
</gene>
<name>A0AA46PIR3_9NOCA</name>
<dbReference type="RefSeq" id="WP_263508991.1">
    <property type="nucleotide sequence ID" value="NZ_CP106982.1"/>
</dbReference>
<dbReference type="Proteomes" id="UP001163947">
    <property type="component" value="Chromosome"/>
</dbReference>